<dbReference type="EMBL" id="KQ416032">
    <property type="protein sequence ID" value="KOF99026.1"/>
    <property type="molecule type" value="Genomic_DNA"/>
</dbReference>
<name>A0A0L8IC22_OCTBM</name>
<protein>
    <submittedName>
        <fullName evidence="1">Uncharacterized protein</fullName>
    </submittedName>
</protein>
<reference evidence="1" key="1">
    <citation type="submission" date="2015-07" db="EMBL/GenBank/DDBJ databases">
        <title>MeaNS - Measles Nucleotide Surveillance Program.</title>
        <authorList>
            <person name="Tran T."/>
            <person name="Druce J."/>
        </authorList>
    </citation>
    <scope>NUCLEOTIDE SEQUENCE</scope>
    <source>
        <strain evidence="1">UCB-OBI-ISO-001</strain>
        <tissue evidence="1">Gonad</tissue>
    </source>
</reference>
<gene>
    <name evidence="1" type="ORF">OCBIM_22020697mg</name>
</gene>
<accession>A0A0L8IC22</accession>
<proteinExistence type="predicted"/>
<dbReference type="AlphaFoldDB" id="A0A0L8IC22"/>
<sequence>MIISKTKSHSHLLIDFTSHFVSTLSFHYTNCVKIVEITLSSTKRLLTLLLHKFDFKENHRGSRAGHIAVKAEGRRCLCEVDPWQKHIMLSGYLAKYWISLPLYS</sequence>
<organism evidence="1">
    <name type="scientific">Octopus bimaculoides</name>
    <name type="common">California two-spotted octopus</name>
    <dbReference type="NCBI Taxonomy" id="37653"/>
    <lineage>
        <taxon>Eukaryota</taxon>
        <taxon>Metazoa</taxon>
        <taxon>Spiralia</taxon>
        <taxon>Lophotrochozoa</taxon>
        <taxon>Mollusca</taxon>
        <taxon>Cephalopoda</taxon>
        <taxon>Coleoidea</taxon>
        <taxon>Octopodiformes</taxon>
        <taxon>Octopoda</taxon>
        <taxon>Incirrata</taxon>
        <taxon>Octopodidae</taxon>
        <taxon>Octopus</taxon>
    </lineage>
</organism>
<evidence type="ECO:0000313" key="1">
    <source>
        <dbReference type="EMBL" id="KOF99026.1"/>
    </source>
</evidence>